<dbReference type="EC" id="2.1.1.107" evidence="2"/>
<evidence type="ECO:0000313" key="12">
    <source>
        <dbReference type="EMBL" id="BAU26244.1"/>
    </source>
</evidence>
<proteinExistence type="inferred from homology"/>
<evidence type="ECO:0000256" key="9">
    <source>
        <dbReference type="RuleBase" id="RU003960"/>
    </source>
</evidence>
<evidence type="ECO:0000256" key="1">
    <source>
        <dbReference type="ARBA" id="ARBA00005879"/>
    </source>
</evidence>
<gene>
    <name evidence="12" type="primary">nasF</name>
    <name evidence="12" type="ORF">CB4_00354</name>
</gene>
<dbReference type="FunFam" id="3.40.1010.10:FF:000001">
    <property type="entry name" value="Siroheme synthase"/>
    <property type="match status" value="1"/>
</dbReference>
<dbReference type="RefSeq" id="WP_096463307.1">
    <property type="nucleotide sequence ID" value="NZ_AP017312.1"/>
</dbReference>
<organism evidence="12 13">
    <name type="scientific">Aneurinibacillus soli</name>
    <dbReference type="NCBI Taxonomy" id="1500254"/>
    <lineage>
        <taxon>Bacteria</taxon>
        <taxon>Bacillati</taxon>
        <taxon>Bacillota</taxon>
        <taxon>Bacilli</taxon>
        <taxon>Bacillales</taxon>
        <taxon>Paenibacillaceae</taxon>
        <taxon>Aneurinibacillus group</taxon>
        <taxon>Aneurinibacillus</taxon>
    </lineage>
</organism>
<dbReference type="PROSITE" id="PS00840">
    <property type="entry name" value="SUMT_2"/>
    <property type="match status" value="1"/>
</dbReference>
<evidence type="ECO:0000256" key="5">
    <source>
        <dbReference type="ARBA" id="ARBA00022679"/>
    </source>
</evidence>
<dbReference type="NCBIfam" id="NF004790">
    <property type="entry name" value="PRK06136.1"/>
    <property type="match status" value="1"/>
</dbReference>
<dbReference type="KEGG" id="asoc:CB4_00354"/>
<dbReference type="InterPro" id="IPR014777">
    <property type="entry name" value="4pyrrole_Mease_sub1"/>
</dbReference>
<dbReference type="InterPro" id="IPR036108">
    <property type="entry name" value="4pyrrol_syn_uPrphyn_synt_sf"/>
</dbReference>
<dbReference type="NCBIfam" id="TIGR01469">
    <property type="entry name" value="cobA_cysG_Cterm"/>
    <property type="match status" value="1"/>
</dbReference>
<evidence type="ECO:0000313" key="13">
    <source>
        <dbReference type="Proteomes" id="UP000217696"/>
    </source>
</evidence>
<dbReference type="Gene3D" id="3.30.950.10">
    <property type="entry name" value="Methyltransferase, Cobalt-precorrin-4 Transmethylase, Domain 2"/>
    <property type="match status" value="1"/>
</dbReference>
<dbReference type="Pfam" id="PF02602">
    <property type="entry name" value="HEM4"/>
    <property type="match status" value="2"/>
</dbReference>
<dbReference type="PANTHER" id="PTHR45790">
    <property type="entry name" value="SIROHEME SYNTHASE-RELATED"/>
    <property type="match status" value="1"/>
</dbReference>
<dbReference type="Gene3D" id="3.40.50.10090">
    <property type="match status" value="2"/>
</dbReference>
<dbReference type="InterPro" id="IPR003754">
    <property type="entry name" value="4pyrrol_synth_uPrphyn_synth"/>
</dbReference>
<dbReference type="EMBL" id="AP017312">
    <property type="protein sequence ID" value="BAU26244.1"/>
    <property type="molecule type" value="Genomic_DNA"/>
</dbReference>
<evidence type="ECO:0000256" key="8">
    <source>
        <dbReference type="ARBA" id="ARBA00079776"/>
    </source>
</evidence>
<dbReference type="GO" id="GO:0019354">
    <property type="term" value="P:siroheme biosynthetic process"/>
    <property type="evidence" value="ECO:0007669"/>
    <property type="project" value="InterPro"/>
</dbReference>
<dbReference type="FunFam" id="3.30.950.10:FF:000001">
    <property type="entry name" value="Siroheme synthase"/>
    <property type="match status" value="1"/>
</dbReference>
<dbReference type="PROSITE" id="PS00839">
    <property type="entry name" value="SUMT_1"/>
    <property type="match status" value="1"/>
</dbReference>
<keyword evidence="13" id="KW-1185">Reference proteome</keyword>
<dbReference type="SUPFAM" id="SSF69618">
    <property type="entry name" value="HemD-like"/>
    <property type="match status" value="1"/>
</dbReference>
<evidence type="ECO:0000256" key="2">
    <source>
        <dbReference type="ARBA" id="ARBA00012162"/>
    </source>
</evidence>
<dbReference type="GO" id="GO:0004851">
    <property type="term" value="F:uroporphyrin-III C-methyltransferase activity"/>
    <property type="evidence" value="ECO:0007669"/>
    <property type="project" value="UniProtKB-EC"/>
</dbReference>
<feature type="domain" description="Tetrapyrrole biosynthesis uroporphyrinogen III synthase" evidence="11">
    <location>
        <begin position="382"/>
        <end position="475"/>
    </location>
</feature>
<dbReference type="InterPro" id="IPR014776">
    <property type="entry name" value="4pyrrole_Mease_sub2"/>
</dbReference>
<comment type="similarity">
    <text evidence="1 9">Belongs to the precorrin methyltransferase family.</text>
</comment>
<dbReference type="InterPro" id="IPR035996">
    <property type="entry name" value="4pyrrol_Methylase_sf"/>
</dbReference>
<evidence type="ECO:0000256" key="3">
    <source>
        <dbReference type="ARBA" id="ARBA00018323"/>
    </source>
</evidence>
<feature type="domain" description="Tetrapyrrole biosynthesis uroporphyrinogen III synthase" evidence="11">
    <location>
        <begin position="254"/>
        <end position="355"/>
    </location>
</feature>
<dbReference type="GO" id="GO:0032259">
    <property type="term" value="P:methylation"/>
    <property type="evidence" value="ECO:0007669"/>
    <property type="project" value="UniProtKB-KW"/>
</dbReference>
<feature type="domain" description="Tetrapyrrole methylase" evidence="10">
    <location>
        <begin position="5"/>
        <end position="216"/>
    </location>
</feature>
<dbReference type="InterPro" id="IPR003043">
    <property type="entry name" value="Uropor_MeTrfase_CS"/>
</dbReference>
<protein>
    <recommendedName>
        <fullName evidence="3">Uroporphyrinogen-III C-methyltransferase</fullName>
        <ecNumber evidence="2">2.1.1.107</ecNumber>
    </recommendedName>
    <alternativeName>
        <fullName evidence="8">Uroporphyrinogen III methylase</fullName>
    </alternativeName>
</protein>
<dbReference type="Proteomes" id="UP000217696">
    <property type="component" value="Chromosome"/>
</dbReference>
<dbReference type="Gene3D" id="3.40.1010.10">
    <property type="entry name" value="Cobalt-precorrin-4 Transmethylase, Domain 1"/>
    <property type="match status" value="1"/>
</dbReference>
<dbReference type="InterPro" id="IPR050161">
    <property type="entry name" value="Siro_Cobalamin_biosynth"/>
</dbReference>
<accession>A0A0U4NB25</accession>
<dbReference type="Pfam" id="PF00590">
    <property type="entry name" value="TP_methylase"/>
    <property type="match status" value="1"/>
</dbReference>
<dbReference type="InterPro" id="IPR006366">
    <property type="entry name" value="CobA/CysG_C"/>
</dbReference>
<dbReference type="AlphaFoldDB" id="A0A0U4NB25"/>
<dbReference type="CDD" id="cd06578">
    <property type="entry name" value="HemD"/>
    <property type="match status" value="1"/>
</dbReference>
<evidence type="ECO:0000256" key="7">
    <source>
        <dbReference type="ARBA" id="ARBA00023244"/>
    </source>
</evidence>
<sequence>MAGIVYLIGAGPGDEKLITVRGRECLERADVVVYDRLANPRLLRFASPDAEFIYCGKLPKQHTLRQEAINELLVRKAQEGKCVARLKGGDPGVFGRVGEEAAELAAHHIPFEIVPGITSGIAAPLYAGIPVTHREYGTSFAIVTGHTKGEDGKPSIDWAALASGIDTIAFYMGVSNLPHICANLIQHGRSADTPVALIGWGTFGRQRTVTGTLATIVQKVDDAQLMNPALTLVGSIVELRDTIAWFEKKPLFGRRILLARTGGEAGTMADALLEQGADVVEYPRYTLCPAVDAAKLERIRNSVKDDALLFTSPESVGFFFRAYQDMGLDIRDLRAELYALSTRTQARLAERGLQASILTGPSPGKGLLLGGSEEHEKNPAYTCDTLSLYEKQPHKEYNRMMERVLAEEPRDTIVFPSAASVSVLMHALAETDMDVSGILRAAQLVCMGPKTAEAIRQAGYEPHIITDSPSLASLLASLSPADVSLS</sequence>
<evidence type="ECO:0000256" key="4">
    <source>
        <dbReference type="ARBA" id="ARBA00022603"/>
    </source>
</evidence>
<dbReference type="PANTHER" id="PTHR45790:SF3">
    <property type="entry name" value="S-ADENOSYL-L-METHIONINE-DEPENDENT UROPORPHYRINOGEN III METHYLTRANSFERASE, CHLOROPLASTIC"/>
    <property type="match status" value="1"/>
</dbReference>
<evidence type="ECO:0000259" key="10">
    <source>
        <dbReference type="Pfam" id="PF00590"/>
    </source>
</evidence>
<evidence type="ECO:0000259" key="11">
    <source>
        <dbReference type="Pfam" id="PF02602"/>
    </source>
</evidence>
<dbReference type="CDD" id="cd11642">
    <property type="entry name" value="SUMT"/>
    <property type="match status" value="1"/>
</dbReference>
<dbReference type="InterPro" id="IPR000878">
    <property type="entry name" value="4pyrrol_Mease"/>
</dbReference>
<keyword evidence="5 9" id="KW-0808">Transferase</keyword>
<evidence type="ECO:0000256" key="6">
    <source>
        <dbReference type="ARBA" id="ARBA00022691"/>
    </source>
</evidence>
<name>A0A0U4NB25_9BACL</name>
<keyword evidence="6" id="KW-0949">S-adenosyl-L-methionine</keyword>
<dbReference type="SUPFAM" id="SSF53790">
    <property type="entry name" value="Tetrapyrrole methylase"/>
    <property type="match status" value="1"/>
</dbReference>
<keyword evidence="4 9" id="KW-0489">Methyltransferase</keyword>
<reference evidence="12 13" key="1">
    <citation type="submission" date="2015-12" db="EMBL/GenBank/DDBJ databases">
        <title>Genome sequence of Aneurinibacillus soli.</title>
        <authorList>
            <person name="Lee J.S."/>
            <person name="Lee K.C."/>
            <person name="Kim K.K."/>
            <person name="Lee B.W."/>
        </authorList>
    </citation>
    <scope>NUCLEOTIDE SEQUENCE [LARGE SCALE GENOMIC DNA]</scope>
    <source>
        <strain evidence="12 13">CB4</strain>
    </source>
</reference>
<dbReference type="OrthoDB" id="9815856at2"/>
<keyword evidence="7" id="KW-0627">Porphyrin biosynthesis</keyword>
<dbReference type="GO" id="GO:0004852">
    <property type="term" value="F:uroporphyrinogen-III synthase activity"/>
    <property type="evidence" value="ECO:0007669"/>
    <property type="project" value="InterPro"/>
</dbReference>